<evidence type="ECO:0000313" key="2">
    <source>
        <dbReference type="Proteomes" id="UP001196413"/>
    </source>
</evidence>
<sequence length="54" mass="6144">MRDHAAAQLQLIFDIVSEASLDDRELPEPFCASNAPDSDELGHWIFGMFSEYTR</sequence>
<evidence type="ECO:0000313" key="1">
    <source>
        <dbReference type="EMBL" id="KAJ1366089.1"/>
    </source>
</evidence>
<reference evidence="1" key="1">
    <citation type="submission" date="2021-06" db="EMBL/GenBank/DDBJ databases">
        <title>Parelaphostrongylus tenuis whole genome reference sequence.</title>
        <authorList>
            <person name="Garwood T.J."/>
            <person name="Larsen P.A."/>
            <person name="Fountain-Jones N.M."/>
            <person name="Garbe J.R."/>
            <person name="Macchietto M.G."/>
            <person name="Kania S.A."/>
            <person name="Gerhold R.W."/>
            <person name="Richards J.E."/>
            <person name="Wolf T.M."/>
        </authorList>
    </citation>
    <scope>NUCLEOTIDE SEQUENCE</scope>
    <source>
        <strain evidence="1">MNPRO001-30</strain>
        <tissue evidence="1">Meninges</tissue>
    </source>
</reference>
<keyword evidence="2" id="KW-1185">Reference proteome</keyword>
<protein>
    <submittedName>
        <fullName evidence="1">Uncharacterized protein</fullName>
    </submittedName>
</protein>
<proteinExistence type="predicted"/>
<comment type="caution">
    <text evidence="1">The sequence shown here is derived from an EMBL/GenBank/DDBJ whole genome shotgun (WGS) entry which is preliminary data.</text>
</comment>
<gene>
    <name evidence="1" type="ORF">KIN20_026681</name>
</gene>
<accession>A0AAD5QYH4</accession>
<dbReference type="AlphaFoldDB" id="A0AAD5QYH4"/>
<organism evidence="1 2">
    <name type="scientific">Parelaphostrongylus tenuis</name>
    <name type="common">Meningeal worm</name>
    <dbReference type="NCBI Taxonomy" id="148309"/>
    <lineage>
        <taxon>Eukaryota</taxon>
        <taxon>Metazoa</taxon>
        <taxon>Ecdysozoa</taxon>
        <taxon>Nematoda</taxon>
        <taxon>Chromadorea</taxon>
        <taxon>Rhabditida</taxon>
        <taxon>Rhabditina</taxon>
        <taxon>Rhabditomorpha</taxon>
        <taxon>Strongyloidea</taxon>
        <taxon>Metastrongylidae</taxon>
        <taxon>Parelaphostrongylus</taxon>
    </lineage>
</organism>
<name>A0AAD5QYH4_PARTN</name>
<dbReference type="EMBL" id="JAHQIW010005464">
    <property type="protein sequence ID" value="KAJ1366089.1"/>
    <property type="molecule type" value="Genomic_DNA"/>
</dbReference>
<dbReference type="Proteomes" id="UP001196413">
    <property type="component" value="Unassembled WGS sequence"/>
</dbReference>